<sequence>MNKGFSSARDVRPIASVLYQFPVSSFRVLLMLSITNDVQHNDSHSCSNQTLMRSLDLPYDTGFDHGVFIHGHANTGISLGTPDANGSRLLENQKQ</sequence>
<organism evidence="1 2">
    <name type="scientific">Opisthorchis viverrini</name>
    <name type="common">Southeast Asian liver fluke</name>
    <dbReference type="NCBI Taxonomy" id="6198"/>
    <lineage>
        <taxon>Eukaryota</taxon>
        <taxon>Metazoa</taxon>
        <taxon>Spiralia</taxon>
        <taxon>Lophotrochozoa</taxon>
        <taxon>Platyhelminthes</taxon>
        <taxon>Trematoda</taxon>
        <taxon>Digenea</taxon>
        <taxon>Opisthorchiida</taxon>
        <taxon>Opisthorchiata</taxon>
        <taxon>Opisthorchiidae</taxon>
        <taxon>Opisthorchis</taxon>
    </lineage>
</organism>
<dbReference type="AlphaFoldDB" id="A0A074ZU65"/>
<accession>A0A074ZU65</accession>
<reference evidence="1 2" key="1">
    <citation type="submission" date="2013-11" db="EMBL/GenBank/DDBJ databases">
        <title>Opisthorchis viverrini - life in the bile duct.</title>
        <authorList>
            <person name="Young N.D."/>
            <person name="Nagarajan N."/>
            <person name="Lin S.J."/>
            <person name="Korhonen P.K."/>
            <person name="Jex A.R."/>
            <person name="Hall R.S."/>
            <person name="Safavi-Hemami H."/>
            <person name="Kaewkong W."/>
            <person name="Bertrand D."/>
            <person name="Gao S."/>
            <person name="Seet Q."/>
            <person name="Wongkham S."/>
            <person name="Teh B.T."/>
            <person name="Wongkham C."/>
            <person name="Intapan P.M."/>
            <person name="Maleewong W."/>
            <person name="Yang X."/>
            <person name="Hu M."/>
            <person name="Wang Z."/>
            <person name="Hofmann A."/>
            <person name="Sternberg P.W."/>
            <person name="Tan P."/>
            <person name="Wang J."/>
            <person name="Gasser R.B."/>
        </authorList>
    </citation>
    <scope>NUCLEOTIDE SEQUENCE [LARGE SCALE GENOMIC DNA]</scope>
</reference>
<gene>
    <name evidence="1" type="ORF">T265_04028</name>
</gene>
<proteinExistence type="predicted"/>
<name>A0A074ZU65_OPIVI</name>
<protein>
    <submittedName>
        <fullName evidence="1">Uncharacterized protein</fullName>
    </submittedName>
</protein>
<evidence type="ECO:0000313" key="1">
    <source>
        <dbReference type="EMBL" id="KER29377.1"/>
    </source>
</evidence>
<dbReference type="GeneID" id="20318214"/>
<dbReference type="Proteomes" id="UP000054324">
    <property type="component" value="Unassembled WGS sequence"/>
</dbReference>
<dbReference type="EMBL" id="KL596680">
    <property type="protein sequence ID" value="KER29377.1"/>
    <property type="molecule type" value="Genomic_DNA"/>
</dbReference>
<dbReference type="CTD" id="20318214"/>
<dbReference type="KEGG" id="ovi:T265_04028"/>
<dbReference type="RefSeq" id="XP_009166910.1">
    <property type="nucleotide sequence ID" value="XM_009168646.1"/>
</dbReference>
<keyword evidence="2" id="KW-1185">Reference proteome</keyword>
<evidence type="ECO:0000313" key="2">
    <source>
        <dbReference type="Proteomes" id="UP000054324"/>
    </source>
</evidence>